<dbReference type="SUPFAM" id="SSF52540">
    <property type="entry name" value="P-loop containing nucleoside triphosphate hydrolases"/>
    <property type="match status" value="1"/>
</dbReference>
<dbReference type="InterPro" id="IPR050445">
    <property type="entry name" value="Bact_polysacc_biosynth/exp"/>
</dbReference>
<dbReference type="PANTHER" id="PTHR32309">
    <property type="entry name" value="TYROSINE-PROTEIN KINASE"/>
    <property type="match status" value="1"/>
</dbReference>
<protein>
    <submittedName>
        <fullName evidence="3">Capsular exopolysaccharide family</fullName>
    </submittedName>
</protein>
<reference evidence="3 4" key="1">
    <citation type="submission" date="2018-07" db="EMBL/GenBank/DDBJ databases">
        <title>High-quality-draft genome sequence of Gaiella occulta.</title>
        <authorList>
            <person name="Severino R."/>
            <person name="Froufe H.J.C."/>
            <person name="Rainey F.A."/>
            <person name="Barroso C."/>
            <person name="Albuquerque L."/>
            <person name="Lobo-Da-Cunha A."/>
            <person name="Da Costa M.S."/>
            <person name="Egas C."/>
        </authorList>
    </citation>
    <scope>NUCLEOTIDE SEQUENCE [LARGE SCALE GENOMIC DNA]</scope>
    <source>
        <strain evidence="3 4">F2-233</strain>
    </source>
</reference>
<dbReference type="Pfam" id="PF10609">
    <property type="entry name" value="ParA"/>
    <property type="match status" value="1"/>
</dbReference>
<dbReference type="Gene3D" id="3.40.50.300">
    <property type="entry name" value="P-loop containing nucleotide triphosphate hydrolases"/>
    <property type="match status" value="1"/>
</dbReference>
<dbReference type="AlphaFoldDB" id="A0A7M2YYB9"/>
<evidence type="ECO:0000256" key="1">
    <source>
        <dbReference type="ARBA" id="ARBA00022741"/>
    </source>
</evidence>
<dbReference type="GO" id="GO:0005524">
    <property type="term" value="F:ATP binding"/>
    <property type="evidence" value="ECO:0007669"/>
    <property type="project" value="UniProtKB-KW"/>
</dbReference>
<dbReference type="Proteomes" id="UP000254134">
    <property type="component" value="Unassembled WGS sequence"/>
</dbReference>
<organism evidence="3 4">
    <name type="scientific">Gaiella occulta</name>
    <dbReference type="NCBI Taxonomy" id="1002870"/>
    <lineage>
        <taxon>Bacteria</taxon>
        <taxon>Bacillati</taxon>
        <taxon>Actinomycetota</taxon>
        <taxon>Thermoleophilia</taxon>
        <taxon>Gaiellales</taxon>
        <taxon>Gaiellaceae</taxon>
        <taxon>Gaiella</taxon>
    </lineage>
</organism>
<gene>
    <name evidence="3" type="ORF">Gocc_1753</name>
</gene>
<proteinExistence type="predicted"/>
<comment type="caution">
    <text evidence="3">The sequence shown here is derived from an EMBL/GenBank/DDBJ whole genome shotgun (WGS) entry which is preliminary data.</text>
</comment>
<dbReference type="CDD" id="cd05387">
    <property type="entry name" value="BY-kinase"/>
    <property type="match status" value="1"/>
</dbReference>
<dbReference type="InterPro" id="IPR027417">
    <property type="entry name" value="P-loop_NTPase"/>
</dbReference>
<keyword evidence="4" id="KW-1185">Reference proteome</keyword>
<dbReference type="InterPro" id="IPR033756">
    <property type="entry name" value="YlxH/NBP35"/>
</dbReference>
<dbReference type="RefSeq" id="WP_114796145.1">
    <property type="nucleotide sequence ID" value="NZ_QQZY01000003.1"/>
</dbReference>
<dbReference type="InterPro" id="IPR005702">
    <property type="entry name" value="Wzc-like_C"/>
</dbReference>
<evidence type="ECO:0000256" key="2">
    <source>
        <dbReference type="ARBA" id="ARBA00022840"/>
    </source>
</evidence>
<dbReference type="PANTHER" id="PTHR32309:SF31">
    <property type="entry name" value="CAPSULAR EXOPOLYSACCHARIDE FAMILY"/>
    <property type="match status" value="1"/>
</dbReference>
<sequence>MAARVDRGGDSAIRGLVDVRSPSAEPFRMLRLAVDLRPRGDVRRPVVFTSADPAEGKSIIAANYAFVAAQTDRRVLLVDADMRKPTLHKLFGVRGTPGLTEVIAAGIDYKTVIKPIQREPGVLHLLAAGTTLPNVGDVASSEAMETLFASVTALYDLVVVDTPPLLAASDAATLASHVGADVVFVVAHGTKKRRVTRAIGKLDLVGVNVLGFVANREGDLSEYGYS</sequence>
<evidence type="ECO:0000313" key="3">
    <source>
        <dbReference type="EMBL" id="RDI74864.1"/>
    </source>
</evidence>
<keyword evidence="1" id="KW-0547">Nucleotide-binding</keyword>
<dbReference type="OrthoDB" id="9812433at2"/>
<dbReference type="NCBIfam" id="TIGR01007">
    <property type="entry name" value="eps_fam"/>
    <property type="match status" value="1"/>
</dbReference>
<reference evidence="4" key="2">
    <citation type="journal article" date="2019" name="MicrobiologyOpen">
        <title>High-quality draft genome sequence of Gaiella occulta isolated from a 150 meter deep mineral water borehole and comparison with the genome sequences of other deep-branching lineages of the phylum Actinobacteria.</title>
        <authorList>
            <person name="Severino R."/>
            <person name="Froufe H.J.C."/>
            <person name="Barroso C."/>
            <person name="Albuquerque L."/>
            <person name="Lobo-da-Cunha A."/>
            <person name="da Costa M.S."/>
            <person name="Egas C."/>
        </authorList>
    </citation>
    <scope>NUCLEOTIDE SEQUENCE [LARGE SCALE GENOMIC DNA]</scope>
    <source>
        <strain evidence="4">F2-233</strain>
    </source>
</reference>
<accession>A0A7M2YYB9</accession>
<evidence type="ECO:0000313" key="4">
    <source>
        <dbReference type="Proteomes" id="UP000254134"/>
    </source>
</evidence>
<dbReference type="EMBL" id="QQZY01000003">
    <property type="protein sequence ID" value="RDI74864.1"/>
    <property type="molecule type" value="Genomic_DNA"/>
</dbReference>
<keyword evidence="2" id="KW-0067">ATP-binding</keyword>
<name>A0A7M2YYB9_9ACTN</name>